<dbReference type="Pfam" id="PF05721">
    <property type="entry name" value="PhyH"/>
    <property type="match status" value="1"/>
</dbReference>
<dbReference type="PANTHER" id="PTHR20883">
    <property type="entry name" value="PHYTANOYL-COA DIOXYGENASE DOMAIN CONTAINING 1"/>
    <property type="match status" value="1"/>
</dbReference>
<reference evidence="1 2" key="2">
    <citation type="submission" date="2024-08" db="EMBL/GenBank/DDBJ databases">
        <title>Phylogenomic analyses of a clade within the roseobacter group suggest taxonomic reassignments of species of the genera Aestuariivita, Citreicella, Loktanella, Nautella, Pelagibaca, Ruegeria, Thalassobius, Thiobacimonas and Tropicibacter, and the proposal o.</title>
        <authorList>
            <person name="Jeon C.O."/>
        </authorList>
    </citation>
    <scope>NUCLEOTIDE SEQUENCE [LARGE SCALE GENOMIC DNA]</scope>
    <source>
        <strain evidence="1 2">SS1-5</strain>
    </source>
</reference>
<proteinExistence type="predicted"/>
<dbReference type="InterPro" id="IPR008775">
    <property type="entry name" value="Phytyl_CoA_dOase-like"/>
</dbReference>
<keyword evidence="1" id="KW-0223">Dioxygenase</keyword>
<reference evidence="2" key="1">
    <citation type="submission" date="2024-04" db="EMBL/GenBank/DDBJ databases">
        <title>Phylogenomic analyses of a clade within the roseobacter group suggest taxonomic reassignments of species of the genera Aestuariivita, Citreicella, Loktanella, Nautella, Pelagibaca, Ruegeria, Thalassobius, Thiobacimonas and Tropicibacter, and the proposal o.</title>
        <authorList>
            <person name="Jeon C.O."/>
        </authorList>
    </citation>
    <scope>NUCLEOTIDE SEQUENCE [LARGE SCALE GENOMIC DNA]</scope>
    <source>
        <strain evidence="2">SS1-5</strain>
    </source>
</reference>
<accession>A0AAN0MAX5</accession>
<keyword evidence="2" id="KW-1185">Reference proteome</keyword>
<dbReference type="EMBL" id="CP151767">
    <property type="protein sequence ID" value="WZU68331.1"/>
    <property type="molecule type" value="Genomic_DNA"/>
</dbReference>
<organism evidence="1 2">
    <name type="scientific">Yoonia rhodophyticola</name>
    <dbReference type="NCBI Taxonomy" id="3137370"/>
    <lineage>
        <taxon>Bacteria</taxon>
        <taxon>Pseudomonadati</taxon>
        <taxon>Pseudomonadota</taxon>
        <taxon>Alphaproteobacteria</taxon>
        <taxon>Rhodobacterales</taxon>
        <taxon>Paracoccaceae</taxon>
        <taxon>Yoonia</taxon>
    </lineage>
</organism>
<keyword evidence="1" id="KW-0560">Oxidoreductase</keyword>
<dbReference type="Gene3D" id="2.60.120.620">
    <property type="entry name" value="q2cbj1_9rhob like domain"/>
    <property type="match status" value="1"/>
</dbReference>
<evidence type="ECO:0000313" key="2">
    <source>
        <dbReference type="Proteomes" id="UP001470809"/>
    </source>
</evidence>
<gene>
    <name evidence="1" type="ORF">AABB31_05270</name>
</gene>
<dbReference type="GO" id="GO:0016706">
    <property type="term" value="F:2-oxoglutarate-dependent dioxygenase activity"/>
    <property type="evidence" value="ECO:0007669"/>
    <property type="project" value="UniProtKB-ARBA"/>
</dbReference>
<dbReference type="KEGG" id="yrh:AABB31_05270"/>
<evidence type="ECO:0000313" key="1">
    <source>
        <dbReference type="EMBL" id="WZU68331.1"/>
    </source>
</evidence>
<dbReference type="PANTHER" id="PTHR20883:SF14">
    <property type="entry name" value="PHYTANOYL-COA DIOXYGENASE"/>
    <property type="match status" value="1"/>
</dbReference>
<dbReference type="Proteomes" id="UP001470809">
    <property type="component" value="Chromosome"/>
</dbReference>
<dbReference type="RefSeq" id="WP_342077620.1">
    <property type="nucleotide sequence ID" value="NZ_CP151767.2"/>
</dbReference>
<name>A0AAN0MAX5_9RHOB</name>
<protein>
    <submittedName>
        <fullName evidence="1">Phytanoyl-CoA dioxygenase family protein</fullName>
    </submittedName>
</protein>
<sequence>MLSDAQIARFDTQGYLIVNDVVDAGLLDRLREEYESVLRVHYRNWHDQGLVSDPADGLDFWAMLDRAGAAGLEWFQPLDISLPHADITEQTPFHAGPAAFDLLTYKPILDIVQSLLGPELTSNPIQHVRIKPPQQHVATGEVRAHIAPTAWHQDRGVGLAEADQTEIVTVWIAVTDATTRNGCLQVIPNPPDDMYPHCPRAQTTIADDYIDTARAVPAEVPAGGIVLIHPLTPHSAGPNLSDGYRWSFDIRYNVTGQPTGRAQFPDFVARSACNPADELRDWRSWKEMWETARSVAASSPHIDQHRWQHDSPGCA</sequence>
<dbReference type="AlphaFoldDB" id="A0AAN0MAX5"/>
<dbReference type="SUPFAM" id="SSF51197">
    <property type="entry name" value="Clavaminate synthase-like"/>
    <property type="match status" value="1"/>
</dbReference>
<dbReference type="GO" id="GO:0005506">
    <property type="term" value="F:iron ion binding"/>
    <property type="evidence" value="ECO:0007669"/>
    <property type="project" value="UniProtKB-ARBA"/>
</dbReference>